<dbReference type="PROSITE" id="PS51688">
    <property type="entry name" value="ICA"/>
    <property type="match status" value="1"/>
</dbReference>
<dbReference type="Proteomes" id="UP000075411">
    <property type="component" value="Unassembled WGS sequence"/>
</dbReference>
<dbReference type="InterPro" id="IPR030392">
    <property type="entry name" value="S74_ICA"/>
</dbReference>
<protein>
    <recommendedName>
        <fullName evidence="1">Peptidase S74 domain-containing protein</fullName>
    </recommendedName>
</protein>
<feature type="domain" description="Peptidase S74" evidence="1">
    <location>
        <begin position="196"/>
        <end position="336"/>
    </location>
</feature>
<evidence type="ECO:0000259" key="1">
    <source>
        <dbReference type="PROSITE" id="PS51688"/>
    </source>
</evidence>
<dbReference type="Gene3D" id="1.10.10.10">
    <property type="entry name" value="Winged helix-like DNA-binding domain superfamily/Winged helix DNA-binding domain"/>
    <property type="match status" value="1"/>
</dbReference>
<dbReference type="RefSeq" id="WP_061488162.1">
    <property type="nucleotide sequence ID" value="NZ_LHZT01000121.1"/>
</dbReference>
<gene>
    <name evidence="2" type="ORF">AD947_08725</name>
</gene>
<dbReference type="OrthoDB" id="564699at2"/>
<dbReference type="InterPro" id="IPR036388">
    <property type="entry name" value="WH-like_DNA-bd_sf"/>
</dbReference>
<evidence type="ECO:0000313" key="3">
    <source>
        <dbReference type="Proteomes" id="UP000075411"/>
    </source>
</evidence>
<dbReference type="EMBL" id="LHZT01000121">
    <property type="protein sequence ID" value="KXV57314.1"/>
    <property type="molecule type" value="Genomic_DNA"/>
</dbReference>
<reference evidence="2 3" key="1">
    <citation type="submission" date="2015-06" db="EMBL/GenBank/DDBJ databases">
        <title>Improved classification and identification of acetic acid bacteria using matrix-assisted laser desorption/ionization time-of-flight mass spectrometry; Gluconobacter nephelii and Gluconobacter uchimurae are later heterotypic synonyms of Gluconobacter japonicus and Gluconobacter oxydans, respectively.</title>
        <authorList>
            <person name="Li L."/>
            <person name="Cleenwerck I."/>
            <person name="De Vuyst L."/>
            <person name="Vandamme P."/>
        </authorList>
    </citation>
    <scope>NUCLEOTIDE SEQUENCE [LARGE SCALE GENOMIC DNA]</scope>
    <source>
        <strain evidence="2 3">LMG 1663</strain>
    </source>
</reference>
<organism evidence="2 3">
    <name type="scientific">Acetobacter tropicalis</name>
    <dbReference type="NCBI Taxonomy" id="104102"/>
    <lineage>
        <taxon>Bacteria</taxon>
        <taxon>Pseudomonadati</taxon>
        <taxon>Pseudomonadota</taxon>
        <taxon>Alphaproteobacteria</taxon>
        <taxon>Acetobacterales</taxon>
        <taxon>Acetobacteraceae</taxon>
        <taxon>Acetobacter</taxon>
    </lineage>
</organism>
<comment type="caution">
    <text evidence="2">The sequence shown here is derived from an EMBL/GenBank/DDBJ whole genome shotgun (WGS) entry which is preliminary data.</text>
</comment>
<sequence length="342" mass="34808">MSVATGNPVFETVGGDASAATVTPTGRTTAGSLADLAAQVVTNTTDAGTAKANAVSALNTANSAAAQATEALSQASKAITSSSANIAGGYAALDGSGNANVPGNMAVGASNSGARSFSIGHTGLKDWIRFQFYTGTGVAANPDFVFIGMNGTGNTDGTCALQGTAFQPLSSNTMTLGSSNNAWSGITSQTAVDVISDLNDKNIIGTLGNATYADVTAKLRVVWASISGVVYTLKSGQSGRQHIGVIAQYVAAAFKAEGLDAADFGVWCSTPKKQIVTKAVDGQKIMSIEPVYETDGKTQETQETIRYAELLSLGLFCEKLERADLEARVAALESKSTSSTAA</sequence>
<dbReference type="Pfam" id="PF13884">
    <property type="entry name" value="Peptidase_S74"/>
    <property type="match status" value="1"/>
</dbReference>
<dbReference type="PATRIC" id="fig|104102.12.peg.1546"/>
<name>A0A149TVS3_9PROT</name>
<dbReference type="AlphaFoldDB" id="A0A149TVS3"/>
<accession>A0A149TVS3</accession>
<evidence type="ECO:0000313" key="2">
    <source>
        <dbReference type="EMBL" id="KXV57314.1"/>
    </source>
</evidence>
<proteinExistence type="predicted"/>